<gene>
    <name evidence="2" type="ORF">O1G21_37530</name>
</gene>
<evidence type="ECO:0000313" key="3">
    <source>
        <dbReference type="Proteomes" id="UP001212821"/>
    </source>
</evidence>
<dbReference type="Proteomes" id="UP001212821">
    <property type="component" value="Chromosome"/>
</dbReference>
<proteinExistence type="predicted"/>
<dbReference type="PANTHER" id="PTHR41252:SF1">
    <property type="entry name" value="BLR2505 PROTEIN"/>
    <property type="match status" value="1"/>
</dbReference>
<sequence>MTSSPADPVNPADPADPADPDVALVLAAYAAYARGDIDAAVAGLDPEVEWVEPEEFPNGGARRGRDAVHAYLCASFAMWRELHSEPVAYRRGGEVVVVHHAYGVLADGGALDVTVADVFTVRGGRVVRMHAYADPAEVL</sequence>
<dbReference type="Pfam" id="PF12680">
    <property type="entry name" value="SnoaL_2"/>
    <property type="match status" value="1"/>
</dbReference>
<dbReference type="RefSeq" id="WP_270150138.1">
    <property type="nucleotide sequence ID" value="NZ_CP115450.1"/>
</dbReference>
<name>A0ABY7QE66_9ACTN</name>
<organism evidence="2 3">
    <name type="scientific">Kitasatospora cathayae</name>
    <dbReference type="NCBI Taxonomy" id="3004092"/>
    <lineage>
        <taxon>Bacteria</taxon>
        <taxon>Bacillati</taxon>
        <taxon>Actinomycetota</taxon>
        <taxon>Actinomycetes</taxon>
        <taxon>Kitasatosporales</taxon>
        <taxon>Streptomycetaceae</taxon>
        <taxon>Kitasatospora</taxon>
    </lineage>
</organism>
<evidence type="ECO:0000313" key="2">
    <source>
        <dbReference type="EMBL" id="WBP91013.1"/>
    </source>
</evidence>
<accession>A0ABY7QE66</accession>
<feature type="domain" description="SnoaL-like" evidence="1">
    <location>
        <begin position="26"/>
        <end position="129"/>
    </location>
</feature>
<evidence type="ECO:0000259" key="1">
    <source>
        <dbReference type="Pfam" id="PF12680"/>
    </source>
</evidence>
<reference evidence="3" key="1">
    <citation type="submission" date="2022-12" db="EMBL/GenBank/DDBJ databases">
        <authorList>
            <person name="Mo P."/>
        </authorList>
    </citation>
    <scope>NUCLEOTIDE SEQUENCE [LARGE SCALE GENOMIC DNA]</scope>
    <source>
        <strain evidence="3">HUAS 3-15</strain>
    </source>
</reference>
<dbReference type="SUPFAM" id="SSF54427">
    <property type="entry name" value="NTF2-like"/>
    <property type="match status" value="1"/>
</dbReference>
<protein>
    <submittedName>
        <fullName evidence="2">Nuclear transport factor 2 family protein</fullName>
    </submittedName>
</protein>
<dbReference type="EMBL" id="CP115450">
    <property type="protein sequence ID" value="WBP91013.1"/>
    <property type="molecule type" value="Genomic_DNA"/>
</dbReference>
<keyword evidence="3" id="KW-1185">Reference proteome</keyword>
<dbReference type="InterPro" id="IPR037401">
    <property type="entry name" value="SnoaL-like"/>
</dbReference>
<dbReference type="InterPro" id="IPR032710">
    <property type="entry name" value="NTF2-like_dom_sf"/>
</dbReference>
<dbReference type="PANTHER" id="PTHR41252">
    <property type="entry name" value="BLR2505 PROTEIN"/>
    <property type="match status" value="1"/>
</dbReference>
<dbReference type="Gene3D" id="3.10.450.50">
    <property type="match status" value="1"/>
</dbReference>